<protein>
    <recommendedName>
        <fullName evidence="10">Protein farnesyltransferase/geranylgeranyltransferase type-1 subunit alpha</fullName>
        <ecNumber evidence="4">2.5.1.58</ecNumber>
        <ecNumber evidence="3">2.5.1.59</ecNumber>
    </recommendedName>
    <alternativeName>
        <fullName evidence="13">CAAX farnesyltransferase subunit alpha</fullName>
    </alternativeName>
    <alternativeName>
        <fullName evidence="12">FTase-alpha</fullName>
    </alternativeName>
    <alternativeName>
        <fullName evidence="11">Ras proteins prenyltransferase subunit alpha</fullName>
    </alternativeName>
    <alternativeName>
        <fullName evidence="14">Type I protein geranyl-geranyltransferase subunit alpha</fullName>
    </alternativeName>
</protein>
<evidence type="ECO:0000256" key="1">
    <source>
        <dbReference type="ARBA" id="ARBA00001946"/>
    </source>
</evidence>
<dbReference type="SUPFAM" id="SSF48439">
    <property type="entry name" value="Protein prenylyltransferase"/>
    <property type="match status" value="1"/>
</dbReference>
<evidence type="ECO:0000256" key="17">
    <source>
        <dbReference type="ARBA" id="ARBA00055408"/>
    </source>
</evidence>
<sequence>MNSFEKATGLKMADGDEVDTVDSGKWVFYRDRPEWKDVTPVPQDDGRLPVVRIAYSEQFQDIFDYFRAILKLNERSERALELVTDAVDINTSNYTVWHYRRALLKDLGKDLHEELTYIQKVIEDNPKNYQVWHHRRVLVEWLHDASLEKAFTESVLRMDAKNYHAWQHRQWAISEFDLWDGELDYVSMLLQDDVRNNSAWNQRFYIISNTTGFTEAVLDREVAYTFECIRKAVHNESPWNYLRGILDAADAGKRSDVDEFCERLYAEGCRVAYLLAFMVDSMSDKLAAIPDEQMFRRALEFCERLAEEEDVIRKEYWNFVARGIEGQYAKTTDGVGASGGVPPVGDAVPSTA</sequence>
<comment type="cofactor">
    <cofactor evidence="1">
        <name>Mg(2+)</name>
        <dbReference type="ChEBI" id="CHEBI:18420"/>
    </cofactor>
</comment>
<evidence type="ECO:0000256" key="14">
    <source>
        <dbReference type="ARBA" id="ARBA00043219"/>
    </source>
</evidence>
<comment type="catalytic activity">
    <reaction evidence="16">
        <text>geranylgeranyl diphosphate + L-cysteinyl-[protein] = S-geranylgeranyl-L-cysteinyl-[protein] + diphosphate</text>
        <dbReference type="Rhea" id="RHEA:21240"/>
        <dbReference type="Rhea" id="RHEA-COMP:10131"/>
        <dbReference type="Rhea" id="RHEA-COMP:11537"/>
        <dbReference type="ChEBI" id="CHEBI:29950"/>
        <dbReference type="ChEBI" id="CHEBI:33019"/>
        <dbReference type="ChEBI" id="CHEBI:57533"/>
        <dbReference type="ChEBI" id="CHEBI:86021"/>
        <dbReference type="EC" id="2.5.1.59"/>
    </reaction>
</comment>
<comment type="catalytic activity">
    <reaction evidence="15">
        <text>L-cysteinyl-[protein] + (2E,6E)-farnesyl diphosphate = S-(2E,6E)-farnesyl-L-cysteinyl-[protein] + diphosphate</text>
        <dbReference type="Rhea" id="RHEA:13345"/>
        <dbReference type="Rhea" id="RHEA-COMP:10131"/>
        <dbReference type="Rhea" id="RHEA-COMP:11535"/>
        <dbReference type="ChEBI" id="CHEBI:29950"/>
        <dbReference type="ChEBI" id="CHEBI:33019"/>
        <dbReference type="ChEBI" id="CHEBI:86019"/>
        <dbReference type="ChEBI" id="CHEBI:175763"/>
        <dbReference type="EC" id="2.5.1.58"/>
    </reaction>
</comment>
<evidence type="ECO:0000256" key="18">
    <source>
        <dbReference type="ARBA" id="ARBA00063604"/>
    </source>
</evidence>
<accession>A0A131Y493</accession>
<evidence type="ECO:0000256" key="11">
    <source>
        <dbReference type="ARBA" id="ARBA00041392"/>
    </source>
</evidence>
<reference evidence="19" key="1">
    <citation type="submission" date="2016-02" db="EMBL/GenBank/DDBJ databases">
        <title>RNAseq analyses of the midgut from blood- or serum-fed Ixodes ricinus ticks.</title>
        <authorList>
            <person name="Perner J."/>
            <person name="Provaznik J."/>
            <person name="Schrenkova J."/>
            <person name="Urbanova V."/>
            <person name="Ribeiro J.M."/>
            <person name="Kopacek P."/>
        </authorList>
    </citation>
    <scope>NUCLEOTIDE SEQUENCE</scope>
    <source>
        <tissue evidence="19">Gut</tissue>
    </source>
</reference>
<dbReference type="PANTHER" id="PTHR11129">
    <property type="entry name" value="PROTEIN FARNESYLTRANSFERASE ALPHA SUBUNIT/RAB GERANYLGERANYL TRANSFERASE ALPHA SUBUNIT"/>
    <property type="match status" value="1"/>
</dbReference>
<keyword evidence="9" id="KW-0007">Acetylation</keyword>
<evidence type="ECO:0000256" key="13">
    <source>
        <dbReference type="ARBA" id="ARBA00043086"/>
    </source>
</evidence>
<dbReference type="EC" id="2.5.1.58" evidence="4"/>
<evidence type="ECO:0000256" key="4">
    <source>
        <dbReference type="ARBA" id="ARBA00012702"/>
    </source>
</evidence>
<evidence type="ECO:0000256" key="9">
    <source>
        <dbReference type="ARBA" id="ARBA00022990"/>
    </source>
</evidence>
<dbReference type="GO" id="GO:0005965">
    <property type="term" value="C:protein farnesyltransferase complex"/>
    <property type="evidence" value="ECO:0007669"/>
    <property type="project" value="TreeGrafter"/>
</dbReference>
<keyword evidence="7" id="KW-0677">Repeat</keyword>
<dbReference type="GO" id="GO:0004662">
    <property type="term" value="F:CAAX-protein geranylgeranyltransferase activity"/>
    <property type="evidence" value="ECO:0007669"/>
    <property type="project" value="UniProtKB-EC"/>
</dbReference>
<proteinExistence type="evidence at transcript level"/>
<keyword evidence="6 19" id="KW-0808">Transferase</keyword>
<evidence type="ECO:0000256" key="2">
    <source>
        <dbReference type="ARBA" id="ARBA00006734"/>
    </source>
</evidence>
<evidence type="ECO:0000256" key="6">
    <source>
        <dbReference type="ARBA" id="ARBA00022679"/>
    </source>
</evidence>
<evidence type="ECO:0000256" key="16">
    <source>
        <dbReference type="ARBA" id="ARBA00050428"/>
    </source>
</evidence>
<evidence type="ECO:0000256" key="8">
    <source>
        <dbReference type="ARBA" id="ARBA00022842"/>
    </source>
</evidence>
<dbReference type="GO" id="GO:0005953">
    <property type="term" value="C:CAAX-protein geranylgeranyltransferase complex"/>
    <property type="evidence" value="ECO:0007669"/>
    <property type="project" value="TreeGrafter"/>
</dbReference>
<name>A0A131Y493_IXORI</name>
<evidence type="ECO:0000256" key="10">
    <source>
        <dbReference type="ARBA" id="ARBA00040965"/>
    </source>
</evidence>
<dbReference type="PROSITE" id="PS51147">
    <property type="entry name" value="PFTA"/>
    <property type="match status" value="5"/>
</dbReference>
<comment type="function">
    <text evidence="17">Essential subunit of both the farnesyltransferase and the geranylgeranyltransferase complex. Contributes to the transfer of a farnesyl or geranylgeranyl moiety from farnesyl or geranylgeranyl diphosphate to a cysteine at the fourth position from the C-terminus of several proteins having the C-terminal sequence Cys-aliphatic-aliphatic-X. May positively regulate neuromuscular junction development downstream of MUSK via its function in RAC1 prenylation and activation.</text>
</comment>
<dbReference type="PANTHER" id="PTHR11129:SF1">
    <property type="entry name" value="PROTEIN FARNESYLTRANSFERASE_GERANYLGERANYLTRANSFERASE TYPE-1 SUBUNIT ALPHA"/>
    <property type="match status" value="1"/>
</dbReference>
<dbReference type="GO" id="GO:0004660">
    <property type="term" value="F:protein farnesyltransferase activity"/>
    <property type="evidence" value="ECO:0007669"/>
    <property type="project" value="UniProtKB-EC"/>
</dbReference>
<dbReference type="FunFam" id="1.25.40.120:FF:000002">
    <property type="entry name" value="Protein farnesyltransferase/geranylgeranyltransferase type-1 subunit alpha"/>
    <property type="match status" value="1"/>
</dbReference>
<dbReference type="EMBL" id="GEFM01002478">
    <property type="protein sequence ID" value="JAP73318.1"/>
    <property type="molecule type" value="mRNA"/>
</dbReference>
<dbReference type="EC" id="2.5.1.59" evidence="3"/>
<dbReference type="AlphaFoldDB" id="A0A131Y493"/>
<evidence type="ECO:0000256" key="12">
    <source>
        <dbReference type="ARBA" id="ARBA00042436"/>
    </source>
</evidence>
<evidence type="ECO:0000256" key="3">
    <source>
        <dbReference type="ARBA" id="ARBA00012700"/>
    </source>
</evidence>
<comment type="similarity">
    <text evidence="2">Belongs to the protein prenyltransferase subunit alpha family.</text>
</comment>
<keyword evidence="8" id="KW-0460">Magnesium</keyword>
<evidence type="ECO:0000256" key="15">
    <source>
        <dbReference type="ARBA" id="ARBA00050225"/>
    </source>
</evidence>
<keyword evidence="5" id="KW-0637">Prenyltransferase</keyword>
<dbReference type="InterPro" id="IPR002088">
    <property type="entry name" value="Prenyl_trans_a"/>
</dbReference>
<dbReference type="Pfam" id="PF01239">
    <property type="entry name" value="PPTA"/>
    <property type="match status" value="5"/>
</dbReference>
<evidence type="ECO:0000313" key="19">
    <source>
        <dbReference type="EMBL" id="JAP73318.1"/>
    </source>
</evidence>
<comment type="subunit">
    <text evidence="18">Heterodimer of FNTA and FNTB (farnesyltransferase). Heterodimer of FNTA and PGGT1B (geranylgeranyltransferase).</text>
</comment>
<organism evidence="19">
    <name type="scientific">Ixodes ricinus</name>
    <name type="common">Common tick</name>
    <name type="synonym">Acarus ricinus</name>
    <dbReference type="NCBI Taxonomy" id="34613"/>
    <lineage>
        <taxon>Eukaryota</taxon>
        <taxon>Metazoa</taxon>
        <taxon>Ecdysozoa</taxon>
        <taxon>Arthropoda</taxon>
        <taxon>Chelicerata</taxon>
        <taxon>Arachnida</taxon>
        <taxon>Acari</taxon>
        <taxon>Parasitiformes</taxon>
        <taxon>Ixodida</taxon>
        <taxon>Ixodoidea</taxon>
        <taxon>Ixodidae</taxon>
        <taxon>Ixodinae</taxon>
        <taxon>Ixodes</taxon>
    </lineage>
</organism>
<dbReference type="Gene3D" id="1.25.40.120">
    <property type="entry name" value="Protein prenylyltransferase"/>
    <property type="match status" value="1"/>
</dbReference>
<evidence type="ECO:0000256" key="7">
    <source>
        <dbReference type="ARBA" id="ARBA00022737"/>
    </source>
</evidence>
<evidence type="ECO:0000256" key="5">
    <source>
        <dbReference type="ARBA" id="ARBA00022602"/>
    </source>
</evidence>